<evidence type="ECO:0000313" key="2">
    <source>
        <dbReference type="EMBL" id="KXZ43744.1"/>
    </source>
</evidence>
<reference evidence="3" key="1">
    <citation type="journal article" date="2016" name="Nat. Commun.">
        <title>The Gonium pectorale genome demonstrates co-option of cell cycle regulation during the evolution of multicellularity.</title>
        <authorList>
            <person name="Hanschen E.R."/>
            <person name="Marriage T.N."/>
            <person name="Ferris P.J."/>
            <person name="Hamaji T."/>
            <person name="Toyoda A."/>
            <person name="Fujiyama A."/>
            <person name="Neme R."/>
            <person name="Noguchi H."/>
            <person name="Minakuchi Y."/>
            <person name="Suzuki M."/>
            <person name="Kawai-Toyooka H."/>
            <person name="Smith D.R."/>
            <person name="Sparks H."/>
            <person name="Anderson J."/>
            <person name="Bakaric R."/>
            <person name="Luria V."/>
            <person name="Karger A."/>
            <person name="Kirschner M.W."/>
            <person name="Durand P.M."/>
            <person name="Michod R.E."/>
            <person name="Nozaki H."/>
            <person name="Olson B.J."/>
        </authorList>
    </citation>
    <scope>NUCLEOTIDE SEQUENCE [LARGE SCALE GENOMIC DNA]</scope>
    <source>
        <strain evidence="3">NIES-2863</strain>
    </source>
</reference>
<name>A0A150G1P7_GONPE</name>
<gene>
    <name evidence="2" type="ORF">GPECTOR_81g192</name>
</gene>
<organism evidence="2 3">
    <name type="scientific">Gonium pectorale</name>
    <name type="common">Green alga</name>
    <dbReference type="NCBI Taxonomy" id="33097"/>
    <lineage>
        <taxon>Eukaryota</taxon>
        <taxon>Viridiplantae</taxon>
        <taxon>Chlorophyta</taxon>
        <taxon>core chlorophytes</taxon>
        <taxon>Chlorophyceae</taxon>
        <taxon>CS clade</taxon>
        <taxon>Chlamydomonadales</taxon>
        <taxon>Volvocaceae</taxon>
        <taxon>Gonium</taxon>
    </lineage>
</organism>
<feature type="compositionally biased region" description="Low complexity" evidence="1">
    <location>
        <begin position="398"/>
        <end position="407"/>
    </location>
</feature>
<sequence length="449" mass="46210">MTPQFITAAPRFAYDGKARMPNFLNGLDGQLLEARAAMAPVDTATHTHYDFSGTGAGNLAHLSMAAEMARSLNACSAIRAGRPKSATARSLVANDTRYGHLAEPHLEHVGPGAYAMERGSPGLGQLPLDSAVSSAMPARDPYRASSAFLTRERPGSADWVPAPGMCGPDAVYVSPEFVPSPDRAVPWQLTTDKRTDAAEWRLGHARTMAAVAAGGGPGAGPDAPEAPFSSDLPRDVASRPLDLSLRAALKNTTGVSFSTKEPRLTSLPPERTSDVRASRLAALRGPEEAAHLGPGCYTPPTSVGGAKRRTYRLFVDPYVCPQPNDKFGSTQDDAAAVVAARDAGSSRSASSARAASRASPHITGGGDPSAANVPTSGGGQPSSRSATGAGGAGGNLTARSNASASSLSGGGRLSGGVTRLASSPAFTGPFRSQKTGAFDNRTDSRLIRH</sequence>
<evidence type="ECO:0000256" key="1">
    <source>
        <dbReference type="SAM" id="MobiDB-lite"/>
    </source>
</evidence>
<feature type="compositionally biased region" description="Low complexity" evidence="1">
    <location>
        <begin position="343"/>
        <end position="359"/>
    </location>
</feature>
<accession>A0A150G1P7</accession>
<dbReference type="Proteomes" id="UP000075714">
    <property type="component" value="Unassembled WGS sequence"/>
</dbReference>
<feature type="compositionally biased region" description="Polar residues" evidence="1">
    <location>
        <begin position="420"/>
        <end position="435"/>
    </location>
</feature>
<feature type="compositionally biased region" description="Basic and acidic residues" evidence="1">
    <location>
        <begin position="440"/>
        <end position="449"/>
    </location>
</feature>
<keyword evidence="3" id="KW-1185">Reference proteome</keyword>
<dbReference type="OrthoDB" id="528705at2759"/>
<feature type="region of interest" description="Disordered" evidence="1">
    <location>
        <begin position="343"/>
        <end position="449"/>
    </location>
</feature>
<evidence type="ECO:0000313" key="3">
    <source>
        <dbReference type="Proteomes" id="UP000075714"/>
    </source>
</evidence>
<dbReference type="AlphaFoldDB" id="A0A150G1P7"/>
<protein>
    <submittedName>
        <fullName evidence="2">Uncharacterized protein</fullName>
    </submittedName>
</protein>
<comment type="caution">
    <text evidence="2">The sequence shown here is derived from an EMBL/GenBank/DDBJ whole genome shotgun (WGS) entry which is preliminary data.</text>
</comment>
<dbReference type="EMBL" id="LSYV01000082">
    <property type="protein sequence ID" value="KXZ43744.1"/>
    <property type="molecule type" value="Genomic_DNA"/>
</dbReference>
<proteinExistence type="predicted"/>